<evidence type="ECO:0000313" key="3">
    <source>
        <dbReference type="Proteomes" id="UP000886886"/>
    </source>
</evidence>
<protein>
    <submittedName>
        <fullName evidence="2">Uncharacterized protein</fullName>
    </submittedName>
</protein>
<gene>
    <name evidence="2" type="ORF">IAB26_04145</name>
</gene>
<evidence type="ECO:0000313" key="2">
    <source>
        <dbReference type="EMBL" id="HIQ95734.1"/>
    </source>
</evidence>
<organism evidence="2 3">
    <name type="scientific">Candidatus Limivivens merdigallinarum</name>
    <dbReference type="NCBI Taxonomy" id="2840859"/>
    <lineage>
        <taxon>Bacteria</taxon>
        <taxon>Bacillati</taxon>
        <taxon>Bacillota</taxon>
        <taxon>Clostridia</taxon>
        <taxon>Lachnospirales</taxon>
        <taxon>Lachnospiraceae</taxon>
        <taxon>Lachnospiraceae incertae sedis</taxon>
        <taxon>Candidatus Limivivens</taxon>
    </lineage>
</organism>
<comment type="caution">
    <text evidence="2">The sequence shown here is derived from an EMBL/GenBank/DDBJ whole genome shotgun (WGS) entry which is preliminary data.</text>
</comment>
<dbReference type="AlphaFoldDB" id="A0A9D1D1H1"/>
<reference evidence="2" key="2">
    <citation type="journal article" date="2021" name="PeerJ">
        <title>Extensive microbial diversity within the chicken gut microbiome revealed by metagenomics and culture.</title>
        <authorList>
            <person name="Gilroy R."/>
            <person name="Ravi A."/>
            <person name="Getino M."/>
            <person name="Pursley I."/>
            <person name="Horton D.L."/>
            <person name="Alikhan N.F."/>
            <person name="Baker D."/>
            <person name="Gharbi K."/>
            <person name="Hall N."/>
            <person name="Watson M."/>
            <person name="Adriaenssens E.M."/>
            <person name="Foster-Nyarko E."/>
            <person name="Jarju S."/>
            <person name="Secka A."/>
            <person name="Antonio M."/>
            <person name="Oren A."/>
            <person name="Chaudhuri R.R."/>
            <person name="La Ragione R."/>
            <person name="Hildebrand F."/>
            <person name="Pallen M.J."/>
        </authorList>
    </citation>
    <scope>NUCLEOTIDE SEQUENCE</scope>
    <source>
        <strain evidence="2">ChiSjej3B21-11622</strain>
    </source>
</reference>
<dbReference type="EMBL" id="DVFT01000057">
    <property type="protein sequence ID" value="HIQ95734.1"/>
    <property type="molecule type" value="Genomic_DNA"/>
</dbReference>
<name>A0A9D1D1H1_9FIRM</name>
<feature type="region of interest" description="Disordered" evidence="1">
    <location>
        <begin position="49"/>
        <end position="89"/>
    </location>
</feature>
<proteinExistence type="predicted"/>
<accession>A0A9D1D1H1</accession>
<dbReference type="Proteomes" id="UP000886886">
    <property type="component" value="Unassembled WGS sequence"/>
</dbReference>
<evidence type="ECO:0000256" key="1">
    <source>
        <dbReference type="SAM" id="MobiDB-lite"/>
    </source>
</evidence>
<sequence>MVGGEHEGSKGYGIYPEASEMDLARGYLSGAPEEMGKAWSPHDLYAESKRPVSVPGFDGSRERDLSSNGRKRRGGIFFSNSGRESGEDD</sequence>
<reference evidence="2" key="1">
    <citation type="submission" date="2020-10" db="EMBL/GenBank/DDBJ databases">
        <authorList>
            <person name="Gilroy R."/>
        </authorList>
    </citation>
    <scope>NUCLEOTIDE SEQUENCE</scope>
    <source>
        <strain evidence="2">ChiSjej3B21-11622</strain>
    </source>
</reference>